<dbReference type="HOGENOM" id="CLU_1547638_0_0_1"/>
<evidence type="ECO:0000313" key="2">
    <source>
        <dbReference type="EMBL" id="EXM32103.1"/>
    </source>
</evidence>
<dbReference type="EMBL" id="JH657922">
    <property type="protein sequence ID" value="EXM32103.1"/>
    <property type="molecule type" value="Genomic_DNA"/>
</dbReference>
<dbReference type="Proteomes" id="UP000030701">
    <property type="component" value="Unassembled WGS sequence"/>
</dbReference>
<proteinExistence type="predicted"/>
<dbReference type="AlphaFoldDB" id="X0M1T5"/>
<protein>
    <submittedName>
        <fullName evidence="2">Uncharacterized protein</fullName>
    </submittedName>
</protein>
<evidence type="ECO:0000256" key="1">
    <source>
        <dbReference type="SAM" id="MobiDB-lite"/>
    </source>
</evidence>
<feature type="region of interest" description="Disordered" evidence="1">
    <location>
        <begin position="147"/>
        <end position="173"/>
    </location>
</feature>
<organism evidence="2">
    <name type="scientific">Fusarium oxysporum f. sp. vasinfectum 25433</name>
    <dbReference type="NCBI Taxonomy" id="1089449"/>
    <lineage>
        <taxon>Eukaryota</taxon>
        <taxon>Fungi</taxon>
        <taxon>Dikarya</taxon>
        <taxon>Ascomycota</taxon>
        <taxon>Pezizomycotina</taxon>
        <taxon>Sordariomycetes</taxon>
        <taxon>Hypocreomycetidae</taxon>
        <taxon>Hypocreales</taxon>
        <taxon>Nectriaceae</taxon>
        <taxon>Fusarium</taxon>
        <taxon>Fusarium oxysporum species complex</taxon>
    </lineage>
</organism>
<reference evidence="2" key="1">
    <citation type="submission" date="2011-11" db="EMBL/GenBank/DDBJ databases">
        <title>The Genome Sequence of Fusarium oxysporum Cotton.</title>
        <authorList>
            <consortium name="The Broad Institute Genome Sequencing Platform"/>
            <person name="Ma L.-J."/>
            <person name="Gale L.R."/>
            <person name="Schwartz D.C."/>
            <person name="Zhou S."/>
            <person name="Corby-Kistler H."/>
            <person name="Young S.K."/>
            <person name="Zeng Q."/>
            <person name="Gargeya S."/>
            <person name="Fitzgerald M."/>
            <person name="Haas B."/>
            <person name="Abouelleil A."/>
            <person name="Alvarado L."/>
            <person name="Arachchi H.M."/>
            <person name="Berlin A."/>
            <person name="Brown A."/>
            <person name="Chapman S.B."/>
            <person name="Chen Z."/>
            <person name="Dunbar C."/>
            <person name="Freedman E."/>
            <person name="Gearin G."/>
            <person name="Goldberg J."/>
            <person name="Griggs A."/>
            <person name="Gujja S."/>
            <person name="Heiman D."/>
            <person name="Howarth C."/>
            <person name="Larson L."/>
            <person name="Lui A."/>
            <person name="MacDonald P.J.P."/>
            <person name="Montmayeur A."/>
            <person name="Murphy C."/>
            <person name="Neiman D."/>
            <person name="Pearson M."/>
            <person name="Priest M."/>
            <person name="Roberts A."/>
            <person name="Saif S."/>
            <person name="Shea T."/>
            <person name="Shenoy N."/>
            <person name="Sisk P."/>
            <person name="Stolte C."/>
            <person name="Sykes S."/>
            <person name="Wortman J."/>
            <person name="Nusbaum C."/>
            <person name="Birren B."/>
        </authorList>
    </citation>
    <scope>NUCLEOTIDE SEQUENCE [LARGE SCALE GENOMIC DNA]</scope>
    <source>
        <strain evidence="2">25433</strain>
    </source>
</reference>
<accession>X0M1T5</accession>
<gene>
    <name evidence="2" type="ORF">FOTG_03699</name>
</gene>
<name>X0M1T5_FUSOX</name>
<feature type="compositionally biased region" description="Polar residues" evidence="1">
    <location>
        <begin position="164"/>
        <end position="173"/>
    </location>
</feature>
<sequence>MPTLLNDFQEGILKFILEKEFTEDQHDVVWQVAHKRFQQNVASWKSQTLALIKYKIEELELSAETRNQNGDVAFSIPWRTLRLSLLGVITTQYTSVAKSGKKPSGLGLVLARWDEIWKSKKMENLRPANQFIAKRGKKFQDLLSSSKDQDAFTPDTDILPNHGITPTTLGVLP</sequence>
<reference evidence="2" key="2">
    <citation type="submission" date="2012-05" db="EMBL/GenBank/DDBJ databases">
        <title>The Genome Annotation of Fusarium oxysporum Cotton.</title>
        <authorList>
            <consortium name="The Broad Institute Genomics Platform"/>
            <person name="Ma L.-J."/>
            <person name="Corby-Kistler H."/>
            <person name="Broz K."/>
            <person name="Gale L.R."/>
            <person name="Jonkers W."/>
            <person name="O'Donnell K."/>
            <person name="Ploetz R."/>
            <person name="Steinberg C."/>
            <person name="Schwartz D.C."/>
            <person name="VanEtten H."/>
            <person name="Zhou S."/>
            <person name="Young S.K."/>
            <person name="Zeng Q."/>
            <person name="Gargeya S."/>
            <person name="Fitzgerald M."/>
            <person name="Abouelleil A."/>
            <person name="Alvarado L."/>
            <person name="Chapman S.B."/>
            <person name="Gainer-Dewar J."/>
            <person name="Goldberg J."/>
            <person name="Griggs A."/>
            <person name="Gujja S."/>
            <person name="Hansen M."/>
            <person name="Howarth C."/>
            <person name="Imamovic A."/>
            <person name="Ireland A."/>
            <person name="Larimer J."/>
            <person name="McCowan C."/>
            <person name="Murphy C."/>
            <person name="Pearson M."/>
            <person name="Poon T.W."/>
            <person name="Priest M."/>
            <person name="Roberts A."/>
            <person name="Saif S."/>
            <person name="Shea T."/>
            <person name="Sykes S."/>
            <person name="Wortman J."/>
            <person name="Nusbaum C."/>
            <person name="Birren B."/>
        </authorList>
    </citation>
    <scope>NUCLEOTIDE SEQUENCE</scope>
    <source>
        <strain evidence="2">25433</strain>
    </source>
</reference>